<dbReference type="EMBL" id="CAQQ02189224">
    <property type="status" value="NOT_ANNOTATED_CDS"/>
    <property type="molecule type" value="Genomic_DNA"/>
</dbReference>
<reference evidence="2" key="2">
    <citation type="submission" date="2015-06" db="UniProtKB">
        <authorList>
            <consortium name="EnsemblMetazoa"/>
        </authorList>
    </citation>
    <scope>IDENTIFICATION</scope>
</reference>
<dbReference type="EMBL" id="CAQQ02189223">
    <property type="status" value="NOT_ANNOTATED_CDS"/>
    <property type="molecule type" value="Genomic_DNA"/>
</dbReference>
<evidence type="ECO:0000256" key="1">
    <source>
        <dbReference type="SAM" id="MobiDB-lite"/>
    </source>
</evidence>
<dbReference type="EnsemblMetazoa" id="MESCA006259-RA">
    <property type="protein sequence ID" value="MESCA006259-PA"/>
    <property type="gene ID" value="MESCA006259"/>
</dbReference>
<feature type="region of interest" description="Disordered" evidence="1">
    <location>
        <begin position="1"/>
        <end position="32"/>
    </location>
</feature>
<dbReference type="AlphaFoldDB" id="T1GRH4"/>
<keyword evidence="3" id="KW-1185">Reference proteome</keyword>
<name>T1GRH4_MEGSC</name>
<sequence>MSEELSLSEEDRLLSGDPLPSDKPRRRAHTDEEQAVICYKTRLRKAKFYVGKANKRTLAYEDPKSTRGSGEGGRTKNKIRVPDAAEAGGFTPECIPPGVFKVTAYLYSPLLRVQASQLTYSRL</sequence>
<protein>
    <submittedName>
        <fullName evidence="2">Uncharacterized protein</fullName>
    </submittedName>
</protein>
<proteinExistence type="predicted"/>
<accession>T1GRH4</accession>
<evidence type="ECO:0000313" key="2">
    <source>
        <dbReference type="EnsemblMetazoa" id="MESCA006259-PA"/>
    </source>
</evidence>
<dbReference type="HOGENOM" id="CLU_2017859_0_0_1"/>
<reference evidence="3" key="1">
    <citation type="submission" date="2013-02" db="EMBL/GenBank/DDBJ databases">
        <authorList>
            <person name="Hughes D."/>
        </authorList>
    </citation>
    <scope>NUCLEOTIDE SEQUENCE</scope>
    <source>
        <strain>Durham</strain>
        <strain evidence="3">NC isolate 2 -- Noor lab</strain>
    </source>
</reference>
<dbReference type="Proteomes" id="UP000015102">
    <property type="component" value="Unassembled WGS sequence"/>
</dbReference>
<organism evidence="2 3">
    <name type="scientific">Megaselia scalaris</name>
    <name type="common">Humpbacked fly</name>
    <name type="synonym">Phora scalaris</name>
    <dbReference type="NCBI Taxonomy" id="36166"/>
    <lineage>
        <taxon>Eukaryota</taxon>
        <taxon>Metazoa</taxon>
        <taxon>Ecdysozoa</taxon>
        <taxon>Arthropoda</taxon>
        <taxon>Hexapoda</taxon>
        <taxon>Insecta</taxon>
        <taxon>Pterygota</taxon>
        <taxon>Neoptera</taxon>
        <taxon>Endopterygota</taxon>
        <taxon>Diptera</taxon>
        <taxon>Brachycera</taxon>
        <taxon>Muscomorpha</taxon>
        <taxon>Platypezoidea</taxon>
        <taxon>Phoridae</taxon>
        <taxon>Megaseliini</taxon>
        <taxon>Megaselia</taxon>
    </lineage>
</organism>
<evidence type="ECO:0000313" key="3">
    <source>
        <dbReference type="Proteomes" id="UP000015102"/>
    </source>
</evidence>
<feature type="region of interest" description="Disordered" evidence="1">
    <location>
        <begin position="60"/>
        <end position="80"/>
    </location>
</feature>